<dbReference type="OrthoDB" id="4365225at2759"/>
<evidence type="ECO:0000313" key="2">
    <source>
        <dbReference type="EMBL" id="KOS37056.1"/>
    </source>
</evidence>
<reference evidence="2 3" key="1">
    <citation type="submission" date="2015-08" db="EMBL/GenBank/DDBJ databases">
        <title>Genome sequencing of Penicillium nordicum.</title>
        <authorList>
            <person name="Nguyen H.D."/>
            <person name="Seifert K.A."/>
        </authorList>
    </citation>
    <scope>NUCLEOTIDE SEQUENCE [LARGE SCALE GENOMIC DNA]</scope>
    <source>
        <strain evidence="2 3">DAOMC 185683</strain>
    </source>
</reference>
<proteinExistence type="predicted"/>
<dbReference type="InterPro" id="IPR056924">
    <property type="entry name" value="SH3_Tf2-1"/>
</dbReference>
<accession>A0A0M8NQ20</accession>
<comment type="caution">
    <text evidence="2">The sequence shown here is derived from an EMBL/GenBank/DDBJ whole genome shotgun (WGS) entry which is preliminary data.</text>
</comment>
<sequence length="137" mass="16155">MKMKEYYDRTYLPKHFVVGDKVLLRLCKGYNIPINDAYTKKLGQQYAGCFTVLERIGRLIYRIDIPAAWKIHPVISIEHLEPAPSLDPFDREAPILETTTDEGFLSDIDRCEVERVLDWRTRHPGRYRTPRTNYLIQ</sequence>
<dbReference type="AlphaFoldDB" id="A0A0M8NQ20"/>
<dbReference type="STRING" id="229535.A0A0M8NQ20"/>
<name>A0A0M8NQ20_9EURO</name>
<organism evidence="2 3">
    <name type="scientific">Penicillium nordicum</name>
    <dbReference type="NCBI Taxonomy" id="229535"/>
    <lineage>
        <taxon>Eukaryota</taxon>
        <taxon>Fungi</taxon>
        <taxon>Dikarya</taxon>
        <taxon>Ascomycota</taxon>
        <taxon>Pezizomycotina</taxon>
        <taxon>Eurotiomycetes</taxon>
        <taxon>Eurotiomycetidae</taxon>
        <taxon>Eurotiales</taxon>
        <taxon>Aspergillaceae</taxon>
        <taxon>Penicillium</taxon>
    </lineage>
</organism>
<dbReference type="Proteomes" id="UP000037696">
    <property type="component" value="Unassembled WGS sequence"/>
</dbReference>
<protein>
    <recommendedName>
        <fullName evidence="1">Tf2-1-like SH3-like domain-containing protein</fullName>
    </recommendedName>
</protein>
<evidence type="ECO:0000259" key="1">
    <source>
        <dbReference type="Pfam" id="PF24626"/>
    </source>
</evidence>
<feature type="domain" description="Tf2-1-like SH3-like" evidence="1">
    <location>
        <begin position="19"/>
        <end position="82"/>
    </location>
</feature>
<keyword evidence="3" id="KW-1185">Reference proteome</keyword>
<dbReference type="Pfam" id="PF24626">
    <property type="entry name" value="SH3_Tf2-1"/>
    <property type="match status" value="1"/>
</dbReference>
<evidence type="ECO:0000313" key="3">
    <source>
        <dbReference type="Proteomes" id="UP000037696"/>
    </source>
</evidence>
<dbReference type="EMBL" id="LHQQ01000360">
    <property type="protein sequence ID" value="KOS37056.1"/>
    <property type="molecule type" value="Genomic_DNA"/>
</dbReference>
<gene>
    <name evidence="2" type="ORF">ACN38_g12169</name>
</gene>